<proteinExistence type="predicted"/>
<keyword evidence="2" id="KW-1185">Reference proteome</keyword>
<dbReference type="RefSeq" id="WP_076406567.1">
    <property type="nucleotide sequence ID" value="NZ_FTMI01000008.1"/>
</dbReference>
<dbReference type="AlphaFoldDB" id="A0A1N6VV93"/>
<name>A0A1N6VV93_9MICO</name>
<evidence type="ECO:0000313" key="2">
    <source>
        <dbReference type="Proteomes" id="UP000186235"/>
    </source>
</evidence>
<dbReference type="Proteomes" id="UP000186235">
    <property type="component" value="Unassembled WGS sequence"/>
</dbReference>
<organism evidence="1 2">
    <name type="scientific">Cellulosimicrobium aquatile</name>
    <dbReference type="NCBI Taxonomy" id="1612203"/>
    <lineage>
        <taxon>Bacteria</taxon>
        <taxon>Bacillati</taxon>
        <taxon>Actinomycetota</taxon>
        <taxon>Actinomycetes</taxon>
        <taxon>Micrococcales</taxon>
        <taxon>Promicromonosporaceae</taxon>
        <taxon>Cellulosimicrobium</taxon>
    </lineage>
</organism>
<evidence type="ECO:0000313" key="1">
    <source>
        <dbReference type="EMBL" id="SIQ81714.1"/>
    </source>
</evidence>
<protein>
    <submittedName>
        <fullName evidence="1">Uncharacterized protein</fullName>
    </submittedName>
</protein>
<dbReference type="EMBL" id="FTMI01000008">
    <property type="protein sequence ID" value="SIQ81714.1"/>
    <property type="molecule type" value="Genomic_DNA"/>
</dbReference>
<gene>
    <name evidence="1" type="ORF">SAMN05518682_3750</name>
</gene>
<reference evidence="2" key="1">
    <citation type="submission" date="2017-01" db="EMBL/GenBank/DDBJ databases">
        <authorList>
            <person name="Varghese N."/>
            <person name="Submissions S."/>
        </authorList>
    </citation>
    <scope>NUCLEOTIDE SEQUENCE [LARGE SCALE GENOMIC DNA]</scope>
    <source>
        <strain evidence="2">3bp</strain>
    </source>
</reference>
<sequence>MTQHVAPATRPFLPDEPVPVQVPALCTTFDRDGRRVVLTGVVTHDAGGLVAFEYEHPERGLWHVWVDRDTCVPL</sequence>
<accession>A0A1N6VV93</accession>